<name>D4DI60_TRIVH</name>
<dbReference type="InterPro" id="IPR000086">
    <property type="entry name" value="NUDIX_hydrolase_dom"/>
</dbReference>
<dbReference type="GO" id="GO:1901909">
    <property type="term" value="P:diadenosine hexaphosphate catabolic process"/>
    <property type="evidence" value="ECO:0007669"/>
    <property type="project" value="TreeGrafter"/>
</dbReference>
<evidence type="ECO:0000256" key="4">
    <source>
        <dbReference type="ARBA" id="ARBA00022842"/>
    </source>
</evidence>
<dbReference type="Gene3D" id="3.90.79.10">
    <property type="entry name" value="Nucleoside Triphosphate Pyrophosphohydrolase"/>
    <property type="match status" value="1"/>
</dbReference>
<dbReference type="Proteomes" id="UP000008383">
    <property type="component" value="Unassembled WGS sequence"/>
</dbReference>
<feature type="non-terminal residue" evidence="8">
    <location>
        <position position="1"/>
    </location>
</feature>
<feature type="domain" description="Nudix hydrolase" evidence="7">
    <location>
        <begin position="237"/>
        <end position="369"/>
    </location>
</feature>
<evidence type="ECO:0000313" key="8">
    <source>
        <dbReference type="EMBL" id="EFE38444.1"/>
    </source>
</evidence>
<dbReference type="PANTHER" id="PTHR12629">
    <property type="entry name" value="DIPHOSPHOINOSITOL POLYPHOSPHATE PHOSPHOHYDROLASE"/>
    <property type="match status" value="1"/>
</dbReference>
<dbReference type="GO" id="GO:0005634">
    <property type="term" value="C:nucleus"/>
    <property type="evidence" value="ECO:0007669"/>
    <property type="project" value="TreeGrafter"/>
</dbReference>
<dbReference type="InterPro" id="IPR015797">
    <property type="entry name" value="NUDIX_hydrolase-like_dom_sf"/>
</dbReference>
<evidence type="ECO:0000259" key="7">
    <source>
        <dbReference type="PROSITE" id="PS51462"/>
    </source>
</evidence>
<feature type="compositionally biased region" description="Basic residues" evidence="5">
    <location>
        <begin position="15"/>
        <end position="25"/>
    </location>
</feature>
<dbReference type="GO" id="GO:0034432">
    <property type="term" value="F:bis(5'-adenosyl)-pentaphosphatase activity"/>
    <property type="evidence" value="ECO:0007669"/>
    <property type="project" value="TreeGrafter"/>
</dbReference>
<evidence type="ECO:0000313" key="9">
    <source>
        <dbReference type="Proteomes" id="UP000008383"/>
    </source>
</evidence>
<dbReference type="InterPro" id="IPR047198">
    <property type="entry name" value="DDP-like_NUDIX"/>
</dbReference>
<protein>
    <submittedName>
        <fullName evidence="8">Nudix/MutT family protein</fullName>
    </submittedName>
</protein>
<feature type="compositionally biased region" description="Basic and acidic residues" evidence="5">
    <location>
        <begin position="1"/>
        <end position="14"/>
    </location>
</feature>
<sequence length="373" mass="41352">KKEKDEKDEKDGGVKVKKKKKRRRREERSRRAGWESSPRGKEEEEKATIKEKEEKKKKEQEKTPERDAIIPESILRASIPESIPSHPVQSRVHPPVWHRLRLASSVRRPRLRFPGACLSLLSPSAGSAGSSYYVVDCASPYSAFTSARPRPRPLRNLLYSASSTLPLLLYSSAALLPLYGCCFFYSAPPTPACPACPSCSLCLYYGDSHDGSPNWPDKPATTLTASSSSSPGYSPAGERLVAGVVPLSPDKSKVLLIQSARPGAWVLPKGGWELDEPSAQVAAVREAWEEAGVVCTVTSDLGKIPDMRSATQISAKAPRVLYQFFEVRVDREESQWPEMHKRKRQWVTYSQAAAALVARPELLDALNRSSIKR</sequence>
<dbReference type="Pfam" id="PF00293">
    <property type="entry name" value="NUDIX"/>
    <property type="match status" value="1"/>
</dbReference>
<evidence type="ECO:0000256" key="1">
    <source>
        <dbReference type="ARBA" id="ARBA00001946"/>
    </source>
</evidence>
<dbReference type="OrthoDB" id="2011998at2759"/>
<evidence type="ECO:0000256" key="5">
    <source>
        <dbReference type="SAM" id="MobiDB-lite"/>
    </source>
</evidence>
<keyword evidence="6" id="KW-0812">Transmembrane</keyword>
<dbReference type="KEGG" id="tve:TRV_06868"/>
<evidence type="ECO:0000256" key="3">
    <source>
        <dbReference type="ARBA" id="ARBA00022801"/>
    </source>
</evidence>
<dbReference type="SUPFAM" id="SSF55811">
    <property type="entry name" value="Nudix"/>
    <property type="match status" value="1"/>
</dbReference>
<dbReference type="GO" id="GO:0000298">
    <property type="term" value="F:endopolyphosphatase activity"/>
    <property type="evidence" value="ECO:0007669"/>
    <property type="project" value="TreeGrafter"/>
</dbReference>
<reference evidence="9" key="1">
    <citation type="journal article" date="2011" name="Genome Biol.">
        <title>Comparative and functional genomics provide insights into the pathogenicity of dermatophytic fungi.</title>
        <authorList>
            <person name="Burmester A."/>
            <person name="Shelest E."/>
            <person name="Gloeckner G."/>
            <person name="Heddergott C."/>
            <person name="Schindler S."/>
            <person name="Staib P."/>
            <person name="Heidel A."/>
            <person name="Felder M."/>
            <person name="Petzold A."/>
            <person name="Szafranski K."/>
            <person name="Feuermann M."/>
            <person name="Pedruzzi I."/>
            <person name="Priebe S."/>
            <person name="Groth M."/>
            <person name="Winkler R."/>
            <person name="Li W."/>
            <person name="Kniemeyer O."/>
            <person name="Schroeckh V."/>
            <person name="Hertweck C."/>
            <person name="Hube B."/>
            <person name="White T.C."/>
            <person name="Platzer M."/>
            <person name="Guthke R."/>
            <person name="Heitman J."/>
            <person name="Woestemeyer J."/>
            <person name="Zipfel P.F."/>
            <person name="Monod M."/>
            <person name="Brakhage A.A."/>
        </authorList>
    </citation>
    <scope>NUCLEOTIDE SEQUENCE [LARGE SCALE GENOMIC DNA]</scope>
    <source>
        <strain evidence="9">HKI 0517</strain>
    </source>
</reference>
<keyword evidence="2" id="KW-0479">Metal-binding</keyword>
<keyword evidence="6" id="KW-0472">Membrane</keyword>
<accession>D4DI60</accession>
<dbReference type="GO" id="GO:0034431">
    <property type="term" value="F:bis(5'-adenosyl)-hexaphosphatase activity"/>
    <property type="evidence" value="ECO:0007669"/>
    <property type="project" value="TreeGrafter"/>
</dbReference>
<dbReference type="RefSeq" id="XP_003019089.1">
    <property type="nucleotide sequence ID" value="XM_003019043.1"/>
</dbReference>
<evidence type="ECO:0000256" key="6">
    <source>
        <dbReference type="SAM" id="Phobius"/>
    </source>
</evidence>
<dbReference type="GO" id="GO:0071543">
    <property type="term" value="P:diphosphoinositol polyphosphate metabolic process"/>
    <property type="evidence" value="ECO:0007669"/>
    <property type="project" value="TreeGrafter"/>
</dbReference>
<dbReference type="AlphaFoldDB" id="D4DI60"/>
<proteinExistence type="predicted"/>
<feature type="compositionally biased region" description="Basic and acidic residues" evidence="5">
    <location>
        <begin position="26"/>
        <end position="69"/>
    </location>
</feature>
<dbReference type="EMBL" id="ACYE01000398">
    <property type="protein sequence ID" value="EFE38444.1"/>
    <property type="molecule type" value="Genomic_DNA"/>
</dbReference>
<dbReference type="HOGENOM" id="CLU_743075_0_0_1"/>
<organism evidence="8 9">
    <name type="scientific">Trichophyton verrucosum (strain HKI 0517)</name>
    <dbReference type="NCBI Taxonomy" id="663202"/>
    <lineage>
        <taxon>Eukaryota</taxon>
        <taxon>Fungi</taxon>
        <taxon>Dikarya</taxon>
        <taxon>Ascomycota</taxon>
        <taxon>Pezizomycotina</taxon>
        <taxon>Eurotiomycetes</taxon>
        <taxon>Eurotiomycetidae</taxon>
        <taxon>Onygenales</taxon>
        <taxon>Arthrodermataceae</taxon>
        <taxon>Trichophyton</taxon>
    </lineage>
</organism>
<dbReference type="PROSITE" id="PS51462">
    <property type="entry name" value="NUDIX"/>
    <property type="match status" value="1"/>
</dbReference>
<keyword evidence="6" id="KW-1133">Transmembrane helix</keyword>
<feature type="transmembrane region" description="Helical" evidence="6">
    <location>
        <begin position="157"/>
        <end position="179"/>
    </location>
</feature>
<dbReference type="GeneID" id="9582594"/>
<evidence type="ECO:0000256" key="2">
    <source>
        <dbReference type="ARBA" id="ARBA00022723"/>
    </source>
</evidence>
<dbReference type="CDD" id="cd04666">
    <property type="entry name" value="NUDIX_DIPP2_like_Nudt4"/>
    <property type="match status" value="1"/>
</dbReference>
<keyword evidence="3" id="KW-0378">Hydrolase</keyword>
<dbReference type="GO" id="GO:0046872">
    <property type="term" value="F:metal ion binding"/>
    <property type="evidence" value="ECO:0007669"/>
    <property type="project" value="UniProtKB-KW"/>
</dbReference>
<dbReference type="PANTHER" id="PTHR12629:SF0">
    <property type="entry name" value="DIPHOSPHOINOSITOL-POLYPHOSPHATE DIPHOSPHATASE"/>
    <property type="match status" value="1"/>
</dbReference>
<gene>
    <name evidence="8" type="ORF">TRV_06868</name>
</gene>
<keyword evidence="9" id="KW-1185">Reference proteome</keyword>
<dbReference type="GO" id="GO:0005737">
    <property type="term" value="C:cytoplasm"/>
    <property type="evidence" value="ECO:0007669"/>
    <property type="project" value="TreeGrafter"/>
</dbReference>
<dbReference type="GO" id="GO:0008486">
    <property type="term" value="F:diphosphoinositol-polyphosphate diphosphatase activity"/>
    <property type="evidence" value="ECO:0007669"/>
    <property type="project" value="TreeGrafter"/>
</dbReference>
<comment type="caution">
    <text evidence="8">The sequence shown here is derived from an EMBL/GenBank/DDBJ whole genome shotgun (WGS) entry which is preliminary data.</text>
</comment>
<comment type="cofactor">
    <cofactor evidence="1">
        <name>Mg(2+)</name>
        <dbReference type="ChEBI" id="CHEBI:18420"/>
    </cofactor>
</comment>
<dbReference type="GO" id="GO:1901911">
    <property type="term" value="P:adenosine 5'-(hexahydrogen pentaphosphate) catabolic process"/>
    <property type="evidence" value="ECO:0007669"/>
    <property type="project" value="TreeGrafter"/>
</dbReference>
<keyword evidence="4" id="KW-0460">Magnesium</keyword>
<feature type="region of interest" description="Disordered" evidence="5">
    <location>
        <begin position="1"/>
        <end position="74"/>
    </location>
</feature>
<dbReference type="GO" id="GO:1901907">
    <property type="term" value="P:diadenosine pentaphosphate catabolic process"/>
    <property type="evidence" value="ECO:0007669"/>
    <property type="project" value="TreeGrafter"/>
</dbReference>